<dbReference type="Pfam" id="PF00097">
    <property type="entry name" value="zf-C3HC4"/>
    <property type="match status" value="1"/>
</dbReference>
<organism evidence="6 7">
    <name type="scientific">Cercophora samala</name>
    <dbReference type="NCBI Taxonomy" id="330535"/>
    <lineage>
        <taxon>Eukaryota</taxon>
        <taxon>Fungi</taxon>
        <taxon>Dikarya</taxon>
        <taxon>Ascomycota</taxon>
        <taxon>Pezizomycotina</taxon>
        <taxon>Sordariomycetes</taxon>
        <taxon>Sordariomycetidae</taxon>
        <taxon>Sordariales</taxon>
        <taxon>Lasiosphaeriaceae</taxon>
        <taxon>Cercophora</taxon>
    </lineage>
</organism>
<dbReference type="PROSITE" id="PS50089">
    <property type="entry name" value="ZF_RING_2"/>
    <property type="match status" value="1"/>
</dbReference>
<protein>
    <recommendedName>
        <fullName evidence="5">RING-type domain-containing protein</fullName>
    </recommendedName>
</protein>
<sequence length="238" mass="26748">MASKREELQFWPQLKAWMQRNPHGIQAGATAPVVHCVICLDNDEVLTPATPPEKVANAHPGITLFCGHMMCKACYEPWAEHLTNKGETVTCPSCRLDLVYTKDQVSFDGCTHPAVPWDLPINSYHPCNIPPTKPEGGSIPNFCHSCRVDSMNYIARQISELRQEGYNDYQVRDILLHSAGAALELSEFEKRAAFPPNANGTHYAPWVAPPPHNERNYLLEQLRQQVIREGDSWRGPAH</sequence>
<dbReference type="Gene3D" id="3.30.40.10">
    <property type="entry name" value="Zinc/RING finger domain, C3HC4 (zinc finger)"/>
    <property type="match status" value="1"/>
</dbReference>
<evidence type="ECO:0000259" key="5">
    <source>
        <dbReference type="PROSITE" id="PS50089"/>
    </source>
</evidence>
<dbReference type="SUPFAM" id="SSF57850">
    <property type="entry name" value="RING/U-box"/>
    <property type="match status" value="1"/>
</dbReference>
<reference evidence="6" key="1">
    <citation type="submission" date="2023-06" db="EMBL/GenBank/DDBJ databases">
        <title>Genome-scale phylogeny and comparative genomics of the fungal order Sordariales.</title>
        <authorList>
            <consortium name="Lawrence Berkeley National Laboratory"/>
            <person name="Hensen N."/>
            <person name="Bonometti L."/>
            <person name="Westerberg I."/>
            <person name="Brannstrom I.O."/>
            <person name="Guillou S."/>
            <person name="Cros-Aarteil S."/>
            <person name="Calhoun S."/>
            <person name="Haridas S."/>
            <person name="Kuo A."/>
            <person name="Mondo S."/>
            <person name="Pangilinan J."/>
            <person name="Riley R."/>
            <person name="Labutti K."/>
            <person name="Andreopoulos B."/>
            <person name="Lipzen A."/>
            <person name="Chen C."/>
            <person name="Yanf M."/>
            <person name="Daum C."/>
            <person name="Ng V."/>
            <person name="Clum A."/>
            <person name="Steindorff A."/>
            <person name="Ohm R."/>
            <person name="Martin F."/>
            <person name="Silar P."/>
            <person name="Natvig D."/>
            <person name="Lalanne C."/>
            <person name="Gautier V."/>
            <person name="Ament-Velasquez S.L."/>
            <person name="Kruys A."/>
            <person name="Hutchinson M.I."/>
            <person name="Powell A.J."/>
            <person name="Barry K."/>
            <person name="Miller A.N."/>
            <person name="Grigoriev I.V."/>
            <person name="Debuchy R."/>
            <person name="Gladieux P."/>
            <person name="Thoren M.H."/>
            <person name="Johannesson H."/>
        </authorList>
    </citation>
    <scope>NUCLEOTIDE SEQUENCE</scope>
    <source>
        <strain evidence="6">CBS 307.81</strain>
    </source>
</reference>
<dbReference type="EMBL" id="JAULSY010000088">
    <property type="protein sequence ID" value="KAK0666390.1"/>
    <property type="molecule type" value="Genomic_DNA"/>
</dbReference>
<evidence type="ECO:0000256" key="2">
    <source>
        <dbReference type="ARBA" id="ARBA00022771"/>
    </source>
</evidence>
<evidence type="ECO:0000256" key="3">
    <source>
        <dbReference type="ARBA" id="ARBA00022833"/>
    </source>
</evidence>
<name>A0AA39Z9W2_9PEZI</name>
<evidence type="ECO:0000256" key="4">
    <source>
        <dbReference type="PROSITE-ProRule" id="PRU00175"/>
    </source>
</evidence>
<keyword evidence="2 4" id="KW-0863">Zinc-finger</keyword>
<dbReference type="GO" id="GO:0008270">
    <property type="term" value="F:zinc ion binding"/>
    <property type="evidence" value="ECO:0007669"/>
    <property type="project" value="UniProtKB-KW"/>
</dbReference>
<dbReference type="InterPro" id="IPR017907">
    <property type="entry name" value="Znf_RING_CS"/>
</dbReference>
<evidence type="ECO:0000256" key="1">
    <source>
        <dbReference type="ARBA" id="ARBA00022723"/>
    </source>
</evidence>
<dbReference type="InterPro" id="IPR013083">
    <property type="entry name" value="Znf_RING/FYVE/PHD"/>
</dbReference>
<dbReference type="PROSITE" id="PS00518">
    <property type="entry name" value="ZF_RING_1"/>
    <property type="match status" value="1"/>
</dbReference>
<gene>
    <name evidence="6" type="ORF">QBC41DRAFT_398077</name>
</gene>
<keyword evidence="7" id="KW-1185">Reference proteome</keyword>
<dbReference type="InterPro" id="IPR018957">
    <property type="entry name" value="Znf_C3HC4_RING-type"/>
</dbReference>
<dbReference type="Proteomes" id="UP001174997">
    <property type="component" value="Unassembled WGS sequence"/>
</dbReference>
<accession>A0AA39Z9W2</accession>
<comment type="caution">
    <text evidence="6">The sequence shown here is derived from an EMBL/GenBank/DDBJ whole genome shotgun (WGS) entry which is preliminary data.</text>
</comment>
<proteinExistence type="predicted"/>
<evidence type="ECO:0000313" key="7">
    <source>
        <dbReference type="Proteomes" id="UP001174997"/>
    </source>
</evidence>
<evidence type="ECO:0000313" key="6">
    <source>
        <dbReference type="EMBL" id="KAK0666390.1"/>
    </source>
</evidence>
<dbReference type="InterPro" id="IPR001841">
    <property type="entry name" value="Znf_RING"/>
</dbReference>
<keyword evidence="1" id="KW-0479">Metal-binding</keyword>
<keyword evidence="3" id="KW-0862">Zinc</keyword>
<dbReference type="AlphaFoldDB" id="A0AA39Z9W2"/>
<feature type="domain" description="RING-type" evidence="5">
    <location>
        <begin position="36"/>
        <end position="95"/>
    </location>
</feature>
<dbReference type="SMART" id="SM00184">
    <property type="entry name" value="RING"/>
    <property type="match status" value="1"/>
</dbReference>